<name>A0A0H5RY58_9MYCO</name>
<protein>
    <recommendedName>
        <fullName evidence="4">Carboxymuconolactone decarboxylase family protein</fullName>
    </recommendedName>
</protein>
<dbReference type="STRING" id="146018.BN2156_00492"/>
<dbReference type="Proteomes" id="UP000199147">
    <property type="component" value="Unassembled WGS sequence"/>
</dbReference>
<evidence type="ECO:0000313" key="3">
    <source>
        <dbReference type="Proteomes" id="UP000199147"/>
    </source>
</evidence>
<sequence length="296" mass="32167">MPRVWTSWNRGPRNHTGPGALVDTAGVSADLLSELTHLVALSPPKLADINADVREVCASTLGLPPVPAETRGGCVDPMVTEFAEQFSIDVTGINNAQRAAFADLLGPDVFTVTTLIYVADFVPRMRAGFSALEVDWPADDVVWDHDTNPADYVLDTFVPAIGRMRALDPVTSEIVRLRGARQHNCRLCKSLREATALEAGATESDYDGIDDFENSDLSDRHKAALRYVDALIWTPAQVSGDELRQHFSQDEAVELTLDVMRNACNKVAVALGADAARVDEGTEEYRLGADGQPIYS</sequence>
<evidence type="ECO:0000313" key="2">
    <source>
        <dbReference type="EMBL" id="CRZ13654.1"/>
    </source>
</evidence>
<gene>
    <name evidence="2" type="ORF">BN2156_00492</name>
</gene>
<reference evidence="3" key="1">
    <citation type="submission" date="2015-07" db="EMBL/GenBank/DDBJ databases">
        <authorList>
            <person name="Urmite Genomes"/>
        </authorList>
    </citation>
    <scope>NUCLEOTIDE SEQUENCE [LARGE SCALE GENOMIC DNA]</scope>
    <source>
        <strain evidence="3">type strain: ATCC 49404</strain>
    </source>
</reference>
<organism evidence="2 3">
    <name type="scientific">Mycolicibacterium neworleansense</name>
    <dbReference type="NCBI Taxonomy" id="146018"/>
    <lineage>
        <taxon>Bacteria</taxon>
        <taxon>Bacillati</taxon>
        <taxon>Actinomycetota</taxon>
        <taxon>Actinomycetes</taxon>
        <taxon>Mycobacteriales</taxon>
        <taxon>Mycobacteriaceae</taxon>
        <taxon>Mycolicibacterium</taxon>
    </lineage>
</organism>
<evidence type="ECO:0000256" key="1">
    <source>
        <dbReference type="SAM" id="MobiDB-lite"/>
    </source>
</evidence>
<proteinExistence type="predicted"/>
<dbReference type="EMBL" id="CWKH01000001">
    <property type="protein sequence ID" value="CRZ13654.1"/>
    <property type="molecule type" value="Genomic_DNA"/>
</dbReference>
<evidence type="ECO:0008006" key="4">
    <source>
        <dbReference type="Google" id="ProtNLM"/>
    </source>
</evidence>
<dbReference type="AlphaFoldDB" id="A0A0H5RY58"/>
<keyword evidence="3" id="KW-1185">Reference proteome</keyword>
<accession>A0A0H5RY58</accession>
<dbReference type="Gene3D" id="1.20.1290.10">
    <property type="entry name" value="AhpD-like"/>
    <property type="match status" value="1"/>
</dbReference>
<feature type="region of interest" description="Disordered" evidence="1">
    <location>
        <begin position="1"/>
        <end position="20"/>
    </location>
</feature>
<dbReference type="SUPFAM" id="SSF69118">
    <property type="entry name" value="AhpD-like"/>
    <property type="match status" value="1"/>
</dbReference>
<dbReference type="InterPro" id="IPR029032">
    <property type="entry name" value="AhpD-like"/>
</dbReference>